<reference evidence="2" key="1">
    <citation type="journal article" date="2023" name="Science">
        <title>Elucidation of the pathway for biosynthesis of saponin adjuvants from the soapbark tree.</title>
        <authorList>
            <person name="Reed J."/>
            <person name="Orme A."/>
            <person name="El-Demerdash A."/>
            <person name="Owen C."/>
            <person name="Martin L.B.B."/>
            <person name="Misra R.C."/>
            <person name="Kikuchi S."/>
            <person name="Rejzek M."/>
            <person name="Martin A.C."/>
            <person name="Harkess A."/>
            <person name="Leebens-Mack J."/>
            <person name="Louveau T."/>
            <person name="Stephenson M.J."/>
            <person name="Osbourn A."/>
        </authorList>
    </citation>
    <scope>NUCLEOTIDE SEQUENCE</scope>
    <source>
        <strain evidence="2">S10</strain>
    </source>
</reference>
<name>A0AAD7PTD2_QUISA</name>
<dbReference type="GO" id="GO:0080044">
    <property type="term" value="F:quercetin 7-O-glucosyltransferase activity"/>
    <property type="evidence" value="ECO:0007669"/>
    <property type="project" value="TreeGrafter"/>
</dbReference>
<sequence length="158" mass="18381">MIENRPISCIINNPFIPWVCDVANEHGNPSAMLWVQSCAVFTAYYYYSHKLVPFPSKDEPFLDVQLPLPLLKYNEIPDFLHPSSSYPLLETLILEQFKNLCIPFCILMGTLQELEHEAVDYMSEFFRFKSVWPMFKNPKAHESTRISDDVLKADDCIE</sequence>
<dbReference type="PANTHER" id="PTHR11926">
    <property type="entry name" value="GLUCOSYL/GLUCURONOSYL TRANSFERASES"/>
    <property type="match status" value="1"/>
</dbReference>
<keyword evidence="3" id="KW-1185">Reference proteome</keyword>
<dbReference type="Proteomes" id="UP001163823">
    <property type="component" value="Chromosome 5"/>
</dbReference>
<dbReference type="AlphaFoldDB" id="A0AAD7PTD2"/>
<evidence type="ECO:0000313" key="3">
    <source>
        <dbReference type="Proteomes" id="UP001163823"/>
    </source>
</evidence>
<comment type="similarity">
    <text evidence="1">Belongs to the UDP-glycosyltransferase family.</text>
</comment>
<dbReference type="SUPFAM" id="SSF53756">
    <property type="entry name" value="UDP-Glycosyltransferase/glycogen phosphorylase"/>
    <property type="match status" value="1"/>
</dbReference>
<proteinExistence type="inferred from homology"/>
<dbReference type="Gene3D" id="3.40.50.2000">
    <property type="entry name" value="Glycogen Phosphorylase B"/>
    <property type="match status" value="1"/>
</dbReference>
<dbReference type="PANTHER" id="PTHR11926:SF1541">
    <property type="entry name" value="GLYCOSYLTRANSFERASE"/>
    <property type="match status" value="1"/>
</dbReference>
<evidence type="ECO:0000313" key="2">
    <source>
        <dbReference type="EMBL" id="KAJ7967526.1"/>
    </source>
</evidence>
<evidence type="ECO:0000256" key="1">
    <source>
        <dbReference type="ARBA" id="ARBA00009995"/>
    </source>
</evidence>
<organism evidence="2 3">
    <name type="scientific">Quillaja saponaria</name>
    <name type="common">Soap bark tree</name>
    <dbReference type="NCBI Taxonomy" id="32244"/>
    <lineage>
        <taxon>Eukaryota</taxon>
        <taxon>Viridiplantae</taxon>
        <taxon>Streptophyta</taxon>
        <taxon>Embryophyta</taxon>
        <taxon>Tracheophyta</taxon>
        <taxon>Spermatophyta</taxon>
        <taxon>Magnoliopsida</taxon>
        <taxon>eudicotyledons</taxon>
        <taxon>Gunneridae</taxon>
        <taxon>Pentapetalae</taxon>
        <taxon>rosids</taxon>
        <taxon>fabids</taxon>
        <taxon>Fabales</taxon>
        <taxon>Quillajaceae</taxon>
        <taxon>Quillaja</taxon>
    </lineage>
</organism>
<protein>
    <submittedName>
        <fullName evidence="2">Glycosyltransferase</fullName>
    </submittedName>
</protein>
<gene>
    <name evidence="2" type="ORF">O6P43_011777</name>
</gene>
<dbReference type="KEGG" id="qsa:O6P43_011777"/>
<comment type="caution">
    <text evidence="2">The sequence shown here is derived from an EMBL/GenBank/DDBJ whole genome shotgun (WGS) entry which is preliminary data.</text>
</comment>
<accession>A0AAD7PTD2</accession>
<dbReference type="GO" id="GO:0080043">
    <property type="term" value="F:quercetin 3-O-glucosyltransferase activity"/>
    <property type="evidence" value="ECO:0007669"/>
    <property type="project" value="TreeGrafter"/>
</dbReference>
<dbReference type="EMBL" id="JARAOO010000005">
    <property type="protein sequence ID" value="KAJ7967526.1"/>
    <property type="molecule type" value="Genomic_DNA"/>
</dbReference>